<dbReference type="Proteomes" id="UP000277007">
    <property type="component" value="Unassembled WGS sequence"/>
</dbReference>
<dbReference type="InterPro" id="IPR015443">
    <property type="entry name" value="Aldose_1-epimerase"/>
</dbReference>
<dbReference type="InterPro" id="IPR014718">
    <property type="entry name" value="GH-type_carb-bd"/>
</dbReference>
<keyword evidence="10" id="KW-1185">Reference proteome</keyword>
<comment type="similarity">
    <text evidence="2 5">Belongs to the aldose epimerase family.</text>
</comment>
<keyword evidence="4 5" id="KW-0119">Carbohydrate metabolism</keyword>
<proteinExistence type="inferred from homology"/>
<dbReference type="InterPro" id="IPR011013">
    <property type="entry name" value="Gal_mutarotase_sf_dom"/>
</dbReference>
<dbReference type="CDD" id="cd09019">
    <property type="entry name" value="galactose_mutarotase_like"/>
    <property type="match status" value="1"/>
</dbReference>
<dbReference type="RefSeq" id="WP_126619024.1">
    <property type="nucleotide sequence ID" value="NZ_JBHUCY010000078.1"/>
</dbReference>
<evidence type="ECO:0000256" key="2">
    <source>
        <dbReference type="ARBA" id="ARBA00006206"/>
    </source>
</evidence>
<dbReference type="Pfam" id="PF01263">
    <property type="entry name" value="Aldose_epim"/>
    <property type="match status" value="1"/>
</dbReference>
<dbReference type="SUPFAM" id="SSF74650">
    <property type="entry name" value="Galactose mutarotase-like"/>
    <property type="match status" value="1"/>
</dbReference>
<comment type="pathway">
    <text evidence="1 5">Carbohydrate metabolism; hexose metabolism.</text>
</comment>
<dbReference type="PANTHER" id="PTHR10091">
    <property type="entry name" value="ALDOSE-1-EPIMERASE"/>
    <property type="match status" value="1"/>
</dbReference>
<dbReference type="InterPro" id="IPR047215">
    <property type="entry name" value="Galactose_mutarotase-like"/>
</dbReference>
<comment type="catalytic activity">
    <reaction evidence="5">
        <text>alpha-D-glucose = beta-D-glucose</text>
        <dbReference type="Rhea" id="RHEA:10264"/>
        <dbReference type="ChEBI" id="CHEBI:15903"/>
        <dbReference type="ChEBI" id="CHEBI:17925"/>
        <dbReference type="EC" id="5.1.3.3"/>
    </reaction>
</comment>
<keyword evidence="3 5" id="KW-0413">Isomerase</keyword>
<reference evidence="9 10" key="1">
    <citation type="submission" date="2018-12" db="EMBL/GenBank/DDBJ databases">
        <authorList>
            <person name="Yang Y."/>
        </authorList>
    </citation>
    <scope>NUCLEOTIDE SEQUENCE [LARGE SCALE GENOMIC DNA]</scope>
    <source>
        <strain evidence="9 10">L-25-5w-1</strain>
    </source>
</reference>
<name>A0A431VC60_9PROT</name>
<feature type="active site" description="Proton acceptor" evidence="6">
    <location>
        <position position="325"/>
    </location>
</feature>
<dbReference type="PIRSF" id="PIRSF005096">
    <property type="entry name" value="GALM"/>
    <property type="match status" value="1"/>
</dbReference>
<feature type="binding site" evidence="7">
    <location>
        <position position="257"/>
    </location>
    <ligand>
        <name>beta-D-galactose</name>
        <dbReference type="ChEBI" id="CHEBI:27667"/>
    </ligand>
</feature>
<sequence>MGDAAPWAAPPVTLDPAAFRGEIDGQPVGLWTLTGEGGVTVSLCNYGARIVQILAPDRSGRLGDVVLGYDSLAAIQGGQPSMGAFIGRFANRIANGRFTLDGRTHTLPQNAGPHHLHGGVKGSRFRVFDTERLSASAVRMRLTYADDEEGYPGELRSSLLYRLDGDSLRLEYEATTDRPTVATFTGHAFFNLAGGGSILGHRVTANAHFFLPIGPGGIPTGEIRSVEGTPFDFTHPEAFGTRIDGDNHQLHLADGYDHTLVIAKEASAFGLVARVEDPGSGRVLEVMSTEPAAQLYSGNALTGITPRDLGKGGVAFMRRGGFCIEPQGFPDAPNQPHFPSTTRHPGVPYTGVIAYRFTTSA</sequence>
<evidence type="ECO:0000256" key="8">
    <source>
        <dbReference type="PIRSR" id="PIRSR005096-3"/>
    </source>
</evidence>
<comment type="caution">
    <text evidence="9">The sequence shown here is derived from an EMBL/GenBank/DDBJ whole genome shotgun (WGS) entry which is preliminary data.</text>
</comment>
<dbReference type="PANTHER" id="PTHR10091:SF0">
    <property type="entry name" value="GALACTOSE MUTAROTASE"/>
    <property type="match status" value="1"/>
</dbReference>
<dbReference type="EMBL" id="RXMA01000025">
    <property type="protein sequence ID" value="RTR16427.1"/>
    <property type="molecule type" value="Genomic_DNA"/>
</dbReference>
<protein>
    <recommendedName>
        <fullName evidence="5">Aldose 1-epimerase</fullName>
        <ecNumber evidence="5">5.1.3.3</ecNumber>
    </recommendedName>
</protein>
<gene>
    <name evidence="9" type="ORF">EJ903_20745</name>
</gene>
<evidence type="ECO:0000256" key="1">
    <source>
        <dbReference type="ARBA" id="ARBA00005028"/>
    </source>
</evidence>
<evidence type="ECO:0000256" key="7">
    <source>
        <dbReference type="PIRSR" id="PIRSR005096-2"/>
    </source>
</evidence>
<dbReference type="GO" id="GO:0030246">
    <property type="term" value="F:carbohydrate binding"/>
    <property type="evidence" value="ECO:0007669"/>
    <property type="project" value="InterPro"/>
</dbReference>
<evidence type="ECO:0000313" key="10">
    <source>
        <dbReference type="Proteomes" id="UP000277007"/>
    </source>
</evidence>
<dbReference type="GO" id="GO:0033499">
    <property type="term" value="P:galactose catabolic process via UDP-galactose, Leloir pathway"/>
    <property type="evidence" value="ECO:0007669"/>
    <property type="project" value="TreeGrafter"/>
</dbReference>
<dbReference type="EC" id="5.1.3.3" evidence="5"/>
<dbReference type="InterPro" id="IPR008183">
    <property type="entry name" value="Aldose_1/G6P_1-epimerase"/>
</dbReference>
<dbReference type="OrthoDB" id="9779408at2"/>
<feature type="binding site" evidence="8">
    <location>
        <begin position="91"/>
        <end position="92"/>
    </location>
    <ligand>
        <name>beta-D-galactose</name>
        <dbReference type="ChEBI" id="CHEBI:27667"/>
    </ligand>
</feature>
<organism evidence="9 10">
    <name type="scientific">Azospirillum griseum</name>
    <dbReference type="NCBI Taxonomy" id="2496639"/>
    <lineage>
        <taxon>Bacteria</taxon>
        <taxon>Pseudomonadati</taxon>
        <taxon>Pseudomonadota</taxon>
        <taxon>Alphaproteobacteria</taxon>
        <taxon>Rhodospirillales</taxon>
        <taxon>Azospirillaceae</taxon>
        <taxon>Azospirillum</taxon>
    </lineage>
</organism>
<accession>A0A431VC60</accession>
<evidence type="ECO:0000256" key="6">
    <source>
        <dbReference type="PIRSR" id="PIRSR005096-1"/>
    </source>
</evidence>
<dbReference type="AlphaFoldDB" id="A0A431VC60"/>
<dbReference type="Gene3D" id="2.70.98.10">
    <property type="match status" value="1"/>
</dbReference>
<evidence type="ECO:0000256" key="4">
    <source>
        <dbReference type="ARBA" id="ARBA00023277"/>
    </source>
</evidence>
<evidence type="ECO:0000313" key="9">
    <source>
        <dbReference type="EMBL" id="RTR16427.1"/>
    </source>
</evidence>
<evidence type="ECO:0000256" key="5">
    <source>
        <dbReference type="PIRNR" id="PIRNR005096"/>
    </source>
</evidence>
<evidence type="ECO:0000256" key="3">
    <source>
        <dbReference type="ARBA" id="ARBA00023235"/>
    </source>
</evidence>
<dbReference type="UniPathway" id="UPA00242"/>
<dbReference type="GO" id="GO:0004034">
    <property type="term" value="F:aldose 1-epimerase activity"/>
    <property type="evidence" value="ECO:0007669"/>
    <property type="project" value="UniProtKB-EC"/>
</dbReference>
<dbReference type="GO" id="GO:0006006">
    <property type="term" value="P:glucose metabolic process"/>
    <property type="evidence" value="ECO:0007669"/>
    <property type="project" value="TreeGrafter"/>
</dbReference>
<feature type="active site" description="Proton donor" evidence="6">
    <location>
        <position position="187"/>
    </location>
</feature>